<keyword evidence="3" id="KW-1185">Reference proteome</keyword>
<feature type="domain" description="Hedgehog/Intein (Hint)" evidence="1">
    <location>
        <begin position="149"/>
        <end position="282"/>
    </location>
</feature>
<gene>
    <name evidence="2" type="ORF">ACFTOW_06700</name>
</gene>
<dbReference type="SUPFAM" id="SSF51294">
    <property type="entry name" value="Hedgehog/intein (Hint) domain"/>
    <property type="match status" value="1"/>
</dbReference>
<dbReference type="Pfam" id="PF13403">
    <property type="entry name" value="Hint_2"/>
    <property type="match status" value="1"/>
</dbReference>
<dbReference type="InterPro" id="IPR028992">
    <property type="entry name" value="Hedgehog/Intein_dom"/>
</dbReference>
<reference evidence="3" key="1">
    <citation type="journal article" date="2019" name="Int. J. Syst. Evol. Microbiol.">
        <title>The Global Catalogue of Microorganisms (GCM) 10K type strain sequencing project: providing services to taxonomists for standard genome sequencing and annotation.</title>
        <authorList>
            <consortium name="The Broad Institute Genomics Platform"/>
            <consortium name="The Broad Institute Genome Sequencing Center for Infectious Disease"/>
            <person name="Wu L."/>
            <person name="Ma J."/>
        </authorList>
    </citation>
    <scope>NUCLEOTIDE SEQUENCE [LARGE SCALE GENOMIC DNA]</scope>
    <source>
        <strain evidence="3">CGMCC 1.12477</strain>
    </source>
</reference>
<sequence length="336" mass="36143">MADRSFLALGISDLIVSGPDPFDSNSRRETDAFNQTTLRLAPGVEWTRITMTDDDPELEDGDGAQELTVPATFNGNGYTVGQSIEIEYSYLIRPFGSTDPATFITIYVLEFGTQVQGITTSQRLSENVTYQIIDGGSNDPKVLYTDLVVCFTPGVEIATPRGPVAVQALRPGDRVCTVDNGPQPLVWIGGQVARGVGAAMPVAVSRGVLGNARDLLLSPQHRVIAPRALGLGADVLVPVKALVGLPGVCFAPYRQVAYLHLLFDAHQLLLAEGAPVESFLPGPQALKSLPRTDRQKVSSLFPTLGQRCWAAARPTLRPGKVRRQLMWSAHRAGGVM</sequence>
<protein>
    <submittedName>
        <fullName evidence="2">Hint domain-containing protein</fullName>
    </submittedName>
</protein>
<accession>A0ABW4EFJ8</accession>
<evidence type="ECO:0000313" key="3">
    <source>
        <dbReference type="Proteomes" id="UP001597186"/>
    </source>
</evidence>
<evidence type="ECO:0000313" key="2">
    <source>
        <dbReference type="EMBL" id="MFD1509087.1"/>
    </source>
</evidence>
<organism evidence="2 3">
    <name type="scientific">Lacimonas salitolerans</name>
    <dbReference type="NCBI Taxonomy" id="1323750"/>
    <lineage>
        <taxon>Bacteria</taxon>
        <taxon>Pseudomonadati</taxon>
        <taxon>Pseudomonadota</taxon>
        <taxon>Alphaproteobacteria</taxon>
        <taxon>Rhodobacterales</taxon>
        <taxon>Paracoccaceae</taxon>
        <taxon>Lacimonas</taxon>
    </lineage>
</organism>
<name>A0ABW4EFJ8_9RHOB</name>
<comment type="caution">
    <text evidence="2">The sequence shown here is derived from an EMBL/GenBank/DDBJ whole genome shotgun (WGS) entry which is preliminary data.</text>
</comment>
<dbReference type="RefSeq" id="WP_379914289.1">
    <property type="nucleotide sequence ID" value="NZ_JBHUDD010000043.1"/>
</dbReference>
<proteinExistence type="predicted"/>
<dbReference type="InterPro" id="IPR036844">
    <property type="entry name" value="Hint_dom_sf"/>
</dbReference>
<dbReference type="Proteomes" id="UP001597186">
    <property type="component" value="Unassembled WGS sequence"/>
</dbReference>
<evidence type="ECO:0000259" key="1">
    <source>
        <dbReference type="Pfam" id="PF13403"/>
    </source>
</evidence>
<dbReference type="EMBL" id="JBHUDD010000043">
    <property type="protein sequence ID" value="MFD1509087.1"/>
    <property type="molecule type" value="Genomic_DNA"/>
</dbReference>